<feature type="coiled-coil region" evidence="2">
    <location>
        <begin position="103"/>
        <end position="141"/>
    </location>
</feature>
<dbReference type="PROSITE" id="PS51257">
    <property type="entry name" value="PROKAR_LIPOPROTEIN"/>
    <property type="match status" value="1"/>
</dbReference>
<evidence type="ECO:0000313" key="5">
    <source>
        <dbReference type="Proteomes" id="UP000253517"/>
    </source>
</evidence>
<dbReference type="PANTHER" id="PTHR30329">
    <property type="entry name" value="STATOR ELEMENT OF FLAGELLAR MOTOR COMPLEX"/>
    <property type="match status" value="1"/>
</dbReference>
<keyword evidence="1" id="KW-0472">Membrane</keyword>
<evidence type="ECO:0000256" key="1">
    <source>
        <dbReference type="PROSITE-ProRule" id="PRU00473"/>
    </source>
</evidence>
<accession>A0A369A8Y0</accession>
<sequence length="324" mass="37005">MKFFRILISITAVSSCVSSKVHKNLMNSYKQLDSIHMATLHENNQLKADNRALMDEVAFLSAYIDKLRSDSLDYYHNILSKSRQIDELNWSYEFLLENNKLLMNQSSAENRKLMQRLEKLQEELQQREDSLRSERVRLEQLSLRLTDREKRVGELEVTLSQKDSILRFFTDRVSRALMPFQGKGLQVAMRDGKVYVTLENALLFESGSWTLSERAIPALKNLAKVLEDNPDLSVLVEGHTDSDPFRGQTAVRDNWDLSVMRATSVIKALLANGNINPARIVAGGRGEFHPIAPNTTPEGKAQNRRTEIIITPDYSKLVDLLKVK</sequence>
<proteinExistence type="predicted"/>
<dbReference type="Gene3D" id="3.30.1330.60">
    <property type="entry name" value="OmpA-like domain"/>
    <property type="match status" value="1"/>
</dbReference>
<protein>
    <submittedName>
        <fullName evidence="4">Chemotaxis protein MotB</fullName>
    </submittedName>
</protein>
<dbReference type="PROSITE" id="PS51123">
    <property type="entry name" value="OMPA_2"/>
    <property type="match status" value="1"/>
</dbReference>
<dbReference type="AlphaFoldDB" id="A0A369A8Y0"/>
<evidence type="ECO:0000256" key="2">
    <source>
        <dbReference type="SAM" id="Coils"/>
    </source>
</evidence>
<dbReference type="SUPFAM" id="SSF103088">
    <property type="entry name" value="OmpA-like"/>
    <property type="match status" value="1"/>
</dbReference>
<dbReference type="InterPro" id="IPR050330">
    <property type="entry name" value="Bact_OuterMem_StrucFunc"/>
</dbReference>
<feature type="domain" description="OmpA-like" evidence="3">
    <location>
        <begin position="191"/>
        <end position="314"/>
    </location>
</feature>
<dbReference type="InterPro" id="IPR006665">
    <property type="entry name" value="OmpA-like"/>
</dbReference>
<evidence type="ECO:0000259" key="3">
    <source>
        <dbReference type="PROSITE" id="PS51123"/>
    </source>
</evidence>
<dbReference type="InterPro" id="IPR036737">
    <property type="entry name" value="OmpA-like_sf"/>
</dbReference>
<dbReference type="EMBL" id="QPJS01000001">
    <property type="protein sequence ID" value="RCX05581.1"/>
    <property type="molecule type" value="Genomic_DNA"/>
</dbReference>
<dbReference type="Proteomes" id="UP000253517">
    <property type="component" value="Unassembled WGS sequence"/>
</dbReference>
<dbReference type="CDD" id="cd07185">
    <property type="entry name" value="OmpA_C-like"/>
    <property type="match status" value="1"/>
</dbReference>
<dbReference type="Pfam" id="PF00691">
    <property type="entry name" value="OmpA"/>
    <property type="match status" value="1"/>
</dbReference>
<name>A0A369A8Y0_9FLAO</name>
<reference evidence="4 5" key="1">
    <citation type="submission" date="2018-07" db="EMBL/GenBank/DDBJ databases">
        <title>Genomic Encyclopedia of Type Strains, Phase IV (KMG-IV): sequencing the most valuable type-strain genomes for metagenomic binning, comparative biology and taxonomic classification.</title>
        <authorList>
            <person name="Goeker M."/>
        </authorList>
    </citation>
    <scope>NUCLEOTIDE SEQUENCE [LARGE SCALE GENOMIC DNA]</scope>
    <source>
        <strain evidence="4 5">DSM 21410</strain>
    </source>
</reference>
<gene>
    <name evidence="4" type="ORF">DES35_101868</name>
</gene>
<comment type="caution">
    <text evidence="4">The sequence shown here is derived from an EMBL/GenBank/DDBJ whole genome shotgun (WGS) entry which is preliminary data.</text>
</comment>
<dbReference type="GO" id="GO:0016020">
    <property type="term" value="C:membrane"/>
    <property type="evidence" value="ECO:0007669"/>
    <property type="project" value="UniProtKB-UniRule"/>
</dbReference>
<dbReference type="PANTHER" id="PTHR30329:SF21">
    <property type="entry name" value="LIPOPROTEIN YIAD-RELATED"/>
    <property type="match status" value="1"/>
</dbReference>
<keyword evidence="5" id="KW-1185">Reference proteome</keyword>
<keyword evidence="2" id="KW-0175">Coiled coil</keyword>
<evidence type="ECO:0000313" key="4">
    <source>
        <dbReference type="EMBL" id="RCX05581.1"/>
    </source>
</evidence>
<organism evidence="4 5">
    <name type="scientific">Schleiferia thermophila</name>
    <dbReference type="NCBI Taxonomy" id="884107"/>
    <lineage>
        <taxon>Bacteria</taxon>
        <taxon>Pseudomonadati</taxon>
        <taxon>Bacteroidota</taxon>
        <taxon>Flavobacteriia</taxon>
        <taxon>Flavobacteriales</taxon>
        <taxon>Schleiferiaceae</taxon>
        <taxon>Schleiferia</taxon>
    </lineage>
</organism>